<dbReference type="RefSeq" id="WP_188897291.1">
    <property type="nucleotide sequence ID" value="NZ_BMMZ01000013.1"/>
</dbReference>
<dbReference type="Proteomes" id="UP000613840">
    <property type="component" value="Unassembled WGS sequence"/>
</dbReference>
<evidence type="ECO:0000313" key="4">
    <source>
        <dbReference type="Proteomes" id="UP000613840"/>
    </source>
</evidence>
<dbReference type="SUPFAM" id="SSF51735">
    <property type="entry name" value="NAD(P)-binding Rossmann-fold domains"/>
    <property type="match status" value="1"/>
</dbReference>
<dbReference type="InterPro" id="IPR013149">
    <property type="entry name" value="ADH-like_C"/>
</dbReference>
<evidence type="ECO:0000259" key="2">
    <source>
        <dbReference type="SMART" id="SM00829"/>
    </source>
</evidence>
<dbReference type="InterPro" id="IPR020843">
    <property type="entry name" value="ER"/>
</dbReference>
<dbReference type="PANTHER" id="PTHR43205">
    <property type="entry name" value="PROSTAGLANDIN REDUCTASE"/>
    <property type="match status" value="1"/>
</dbReference>
<dbReference type="CDD" id="cd05288">
    <property type="entry name" value="PGDH"/>
    <property type="match status" value="1"/>
</dbReference>
<feature type="domain" description="Enoyl reductase (ER)" evidence="2">
    <location>
        <begin position="19"/>
        <end position="333"/>
    </location>
</feature>
<dbReference type="InterPro" id="IPR041694">
    <property type="entry name" value="ADH_N_2"/>
</dbReference>
<dbReference type="AlphaFoldDB" id="A0A917W7C0"/>
<dbReference type="InterPro" id="IPR011032">
    <property type="entry name" value="GroES-like_sf"/>
</dbReference>
<evidence type="ECO:0000256" key="1">
    <source>
        <dbReference type="ARBA" id="ARBA00023002"/>
    </source>
</evidence>
<evidence type="ECO:0000313" key="3">
    <source>
        <dbReference type="EMBL" id="GGL78303.1"/>
    </source>
</evidence>
<organism evidence="3 4">
    <name type="scientific">Microlunatus endophyticus</name>
    <dbReference type="NCBI Taxonomy" id="1716077"/>
    <lineage>
        <taxon>Bacteria</taxon>
        <taxon>Bacillati</taxon>
        <taxon>Actinomycetota</taxon>
        <taxon>Actinomycetes</taxon>
        <taxon>Propionibacteriales</taxon>
        <taxon>Propionibacteriaceae</taxon>
        <taxon>Microlunatus</taxon>
    </lineage>
</organism>
<dbReference type="EMBL" id="BMMZ01000013">
    <property type="protein sequence ID" value="GGL78303.1"/>
    <property type="molecule type" value="Genomic_DNA"/>
</dbReference>
<gene>
    <name evidence="3" type="ORF">GCM10011575_40790</name>
</gene>
<name>A0A917W7C0_9ACTN</name>
<comment type="caution">
    <text evidence="3">The sequence shown here is derived from an EMBL/GenBank/DDBJ whole genome shotgun (WGS) entry which is preliminary data.</text>
</comment>
<protein>
    <submittedName>
        <fullName evidence="3">NADP-dependent oxidoreductase</fullName>
    </submittedName>
</protein>
<dbReference type="FunFam" id="3.40.50.720:FF:000121">
    <property type="entry name" value="Prostaglandin reductase 2"/>
    <property type="match status" value="1"/>
</dbReference>
<dbReference type="InterPro" id="IPR036291">
    <property type="entry name" value="NAD(P)-bd_dom_sf"/>
</dbReference>
<dbReference type="Gene3D" id="3.40.50.720">
    <property type="entry name" value="NAD(P)-binding Rossmann-like Domain"/>
    <property type="match status" value="1"/>
</dbReference>
<proteinExistence type="predicted"/>
<reference evidence="3" key="1">
    <citation type="journal article" date="2014" name="Int. J. Syst. Evol. Microbiol.">
        <title>Complete genome sequence of Corynebacterium casei LMG S-19264T (=DSM 44701T), isolated from a smear-ripened cheese.</title>
        <authorList>
            <consortium name="US DOE Joint Genome Institute (JGI-PGF)"/>
            <person name="Walter F."/>
            <person name="Albersmeier A."/>
            <person name="Kalinowski J."/>
            <person name="Ruckert C."/>
        </authorList>
    </citation>
    <scope>NUCLEOTIDE SEQUENCE</scope>
    <source>
        <strain evidence="3">CGMCC 4.7306</strain>
    </source>
</reference>
<sequence length="336" mass="35370">MTITARAFHLVSRPQGEPSEDNFRLVTSTLPDPGPGEIAVRNLAISVDPYMRGRMRDAASYAAPWQLDQPAQGGAVGEVIASGSDQVPVGSLVVHNLGWRDYAVLPADQAAVVPRQDGVSPTLYLGALGMTGRTAYVGLLRIASFKPGDIVFVSGAAGAVGSMVGQFAKLSGARQVIGSAGSPAKIDYLRDVLGFDSVFDYHDGPAAELLAQAAPDGVDVFFDNVGGEQLEAAIGRMNLHGRIAICGSISNYNKEQPEPGPRNLGLFISSRLTMTGFLVGDHSDIADEFTRTVGGWYASGQLVARETVVHGLENTPAAFIGMLKGDNTGKMIIKLD</sequence>
<dbReference type="SMART" id="SM00829">
    <property type="entry name" value="PKS_ER"/>
    <property type="match status" value="1"/>
</dbReference>
<reference evidence="3" key="2">
    <citation type="submission" date="2020-09" db="EMBL/GenBank/DDBJ databases">
        <authorList>
            <person name="Sun Q."/>
            <person name="Zhou Y."/>
        </authorList>
    </citation>
    <scope>NUCLEOTIDE SEQUENCE</scope>
    <source>
        <strain evidence="3">CGMCC 4.7306</strain>
    </source>
</reference>
<dbReference type="Pfam" id="PF00107">
    <property type="entry name" value="ADH_zinc_N"/>
    <property type="match status" value="1"/>
</dbReference>
<accession>A0A917W7C0</accession>
<dbReference type="InterPro" id="IPR045010">
    <property type="entry name" value="MDR_fam"/>
</dbReference>
<keyword evidence="4" id="KW-1185">Reference proteome</keyword>
<dbReference type="Gene3D" id="3.90.180.10">
    <property type="entry name" value="Medium-chain alcohol dehydrogenases, catalytic domain"/>
    <property type="match status" value="1"/>
</dbReference>
<dbReference type="GO" id="GO:0016628">
    <property type="term" value="F:oxidoreductase activity, acting on the CH-CH group of donors, NAD or NADP as acceptor"/>
    <property type="evidence" value="ECO:0007669"/>
    <property type="project" value="InterPro"/>
</dbReference>
<keyword evidence="1" id="KW-0560">Oxidoreductase</keyword>
<dbReference type="Pfam" id="PF16884">
    <property type="entry name" value="ADH_N_2"/>
    <property type="match status" value="1"/>
</dbReference>
<dbReference type="PANTHER" id="PTHR43205:SF7">
    <property type="entry name" value="PROSTAGLANDIN REDUCTASE 1"/>
    <property type="match status" value="1"/>
</dbReference>
<dbReference type="SUPFAM" id="SSF50129">
    <property type="entry name" value="GroES-like"/>
    <property type="match status" value="2"/>
</dbReference>